<comment type="caution">
    <text evidence="2">The sequence shown here is derived from an EMBL/GenBank/DDBJ whole genome shotgun (WGS) entry which is preliminary data.</text>
</comment>
<keyword evidence="3" id="KW-1185">Reference proteome</keyword>
<dbReference type="AlphaFoldDB" id="A0A7Y9IV72"/>
<evidence type="ECO:0000256" key="1">
    <source>
        <dbReference type="SAM" id="SignalP"/>
    </source>
</evidence>
<dbReference type="InterPro" id="IPR021333">
    <property type="entry name" value="DUF2946"/>
</dbReference>
<organism evidence="2 3">
    <name type="scientific">Pigmentiphaga litoralis</name>
    <dbReference type="NCBI Taxonomy" id="516702"/>
    <lineage>
        <taxon>Bacteria</taxon>
        <taxon>Pseudomonadati</taxon>
        <taxon>Pseudomonadota</taxon>
        <taxon>Betaproteobacteria</taxon>
        <taxon>Burkholderiales</taxon>
        <taxon>Alcaligenaceae</taxon>
        <taxon>Pigmentiphaga</taxon>
    </lineage>
</organism>
<name>A0A7Y9IV72_9BURK</name>
<gene>
    <name evidence="2" type="ORF">FHW18_002968</name>
</gene>
<feature type="signal peptide" evidence="1">
    <location>
        <begin position="1"/>
        <end position="29"/>
    </location>
</feature>
<accession>A0A7Y9IV72</accession>
<dbReference type="Pfam" id="PF11162">
    <property type="entry name" value="DUF2946"/>
    <property type="match status" value="1"/>
</dbReference>
<dbReference type="RefSeq" id="WP_179587477.1">
    <property type="nucleotide sequence ID" value="NZ_JACBYR010000001.1"/>
</dbReference>
<reference evidence="2 3" key="1">
    <citation type="submission" date="2020-07" db="EMBL/GenBank/DDBJ databases">
        <title>Genomic Encyclopedia of Type Strains, Phase IV (KMG-V): Genome sequencing to study the core and pangenomes of soil and plant-associated prokaryotes.</title>
        <authorList>
            <person name="Whitman W."/>
        </authorList>
    </citation>
    <scope>NUCLEOTIDE SEQUENCE [LARGE SCALE GENOMIC DNA]</scope>
    <source>
        <strain evidence="2 3">SAS40</strain>
    </source>
</reference>
<protein>
    <recommendedName>
        <fullName evidence="4">DUF2946 domain-containing protein</fullName>
    </recommendedName>
</protein>
<evidence type="ECO:0000313" key="2">
    <source>
        <dbReference type="EMBL" id="NYE83697.1"/>
    </source>
</evidence>
<dbReference type="Proteomes" id="UP000542125">
    <property type="component" value="Unassembled WGS sequence"/>
</dbReference>
<feature type="chain" id="PRO_5030963752" description="DUF2946 domain-containing protein" evidence="1">
    <location>
        <begin position="30"/>
        <end position="131"/>
    </location>
</feature>
<sequence>MTTLPSVRRVAWLALLAALMHVLLPAAHAMSGGGLTQGQAAGTTIPAAFCLSPGSPLESLLQDAPAPSHDTTAAMCPLCIAGAMAAVLPPAPELAATARTLSYLLAQRAVDVPAPGVVLLSFLSRGPPAQG</sequence>
<proteinExistence type="predicted"/>
<dbReference type="EMBL" id="JACBYR010000001">
    <property type="protein sequence ID" value="NYE83697.1"/>
    <property type="molecule type" value="Genomic_DNA"/>
</dbReference>
<evidence type="ECO:0008006" key="4">
    <source>
        <dbReference type="Google" id="ProtNLM"/>
    </source>
</evidence>
<evidence type="ECO:0000313" key="3">
    <source>
        <dbReference type="Proteomes" id="UP000542125"/>
    </source>
</evidence>
<keyword evidence="1" id="KW-0732">Signal</keyword>